<organism evidence="2 3">
    <name type="scientific">Wenjunlia tyrosinilytica</name>
    <dbReference type="NCBI Taxonomy" id="1544741"/>
    <lineage>
        <taxon>Bacteria</taxon>
        <taxon>Bacillati</taxon>
        <taxon>Actinomycetota</taxon>
        <taxon>Actinomycetes</taxon>
        <taxon>Kitasatosporales</taxon>
        <taxon>Streptomycetaceae</taxon>
        <taxon>Wenjunlia</taxon>
    </lineage>
</organism>
<evidence type="ECO:0000313" key="2">
    <source>
        <dbReference type="EMBL" id="GGO80156.1"/>
    </source>
</evidence>
<dbReference type="InterPro" id="IPR016181">
    <property type="entry name" value="Acyl_CoA_acyltransferase"/>
</dbReference>
<dbReference type="RefSeq" id="WP_189129444.1">
    <property type="nucleotide sequence ID" value="NZ_BMMS01000001.1"/>
</dbReference>
<reference evidence="2" key="2">
    <citation type="submission" date="2020-09" db="EMBL/GenBank/DDBJ databases">
        <authorList>
            <person name="Sun Q."/>
            <person name="Zhou Y."/>
        </authorList>
    </citation>
    <scope>NUCLEOTIDE SEQUENCE</scope>
    <source>
        <strain evidence="2">CGMCC 4.7201</strain>
    </source>
</reference>
<dbReference type="GO" id="GO:0016747">
    <property type="term" value="F:acyltransferase activity, transferring groups other than amino-acyl groups"/>
    <property type="evidence" value="ECO:0007669"/>
    <property type="project" value="InterPro"/>
</dbReference>
<evidence type="ECO:0000313" key="3">
    <source>
        <dbReference type="Proteomes" id="UP000641932"/>
    </source>
</evidence>
<gene>
    <name evidence="2" type="ORF">GCM10012280_01360</name>
</gene>
<dbReference type="SUPFAM" id="SSF55729">
    <property type="entry name" value="Acyl-CoA N-acyltransferases (Nat)"/>
    <property type="match status" value="1"/>
</dbReference>
<sequence length="177" mass="19909">MTVELHHFRRDDAPGLRQLLLDLYTDVYVGDPVGDTAAFGERLDRWCTSPTWECVIGYDGQEAVGYAFGSPLPPDTDWWTRTAPHLSLDWIAETGSRTFTLAELGVRKPWRKTGVARRMHHELLAPRTEARAVLRVLTSRTCLVEHYESWGYAHVPPAPAEGVRKVCAMVLALPIKA</sequence>
<dbReference type="PROSITE" id="PS51186">
    <property type="entry name" value="GNAT"/>
    <property type="match status" value="1"/>
</dbReference>
<evidence type="ECO:0000259" key="1">
    <source>
        <dbReference type="PROSITE" id="PS51186"/>
    </source>
</evidence>
<dbReference type="AlphaFoldDB" id="A0A918DR24"/>
<dbReference type="Proteomes" id="UP000641932">
    <property type="component" value="Unassembled WGS sequence"/>
</dbReference>
<reference evidence="2" key="1">
    <citation type="journal article" date="2014" name="Int. J. Syst. Evol. Microbiol.">
        <title>Complete genome sequence of Corynebacterium casei LMG S-19264T (=DSM 44701T), isolated from a smear-ripened cheese.</title>
        <authorList>
            <consortium name="US DOE Joint Genome Institute (JGI-PGF)"/>
            <person name="Walter F."/>
            <person name="Albersmeier A."/>
            <person name="Kalinowski J."/>
            <person name="Ruckert C."/>
        </authorList>
    </citation>
    <scope>NUCLEOTIDE SEQUENCE</scope>
    <source>
        <strain evidence="2">CGMCC 4.7201</strain>
    </source>
</reference>
<feature type="domain" description="N-acetyltransferase" evidence="1">
    <location>
        <begin position="3"/>
        <end position="176"/>
    </location>
</feature>
<accession>A0A918DR24</accession>
<comment type="caution">
    <text evidence="2">The sequence shown here is derived from an EMBL/GenBank/DDBJ whole genome shotgun (WGS) entry which is preliminary data.</text>
</comment>
<dbReference type="EMBL" id="BMMS01000001">
    <property type="protein sequence ID" value="GGO80156.1"/>
    <property type="molecule type" value="Genomic_DNA"/>
</dbReference>
<keyword evidence="3" id="KW-1185">Reference proteome</keyword>
<dbReference type="InterPro" id="IPR000182">
    <property type="entry name" value="GNAT_dom"/>
</dbReference>
<name>A0A918DR24_9ACTN</name>
<proteinExistence type="predicted"/>
<dbReference type="Gene3D" id="3.40.630.30">
    <property type="match status" value="1"/>
</dbReference>
<protein>
    <recommendedName>
        <fullName evidence="1">N-acetyltransferase domain-containing protein</fullName>
    </recommendedName>
</protein>